<dbReference type="SUPFAM" id="SSF160574">
    <property type="entry name" value="BT0923-like"/>
    <property type="match status" value="1"/>
</dbReference>
<dbReference type="OrthoDB" id="1099258at2"/>
<name>A0A0B7H4I4_9FLAO</name>
<dbReference type="Proteomes" id="UP000038055">
    <property type="component" value="Unassembled WGS sequence"/>
</dbReference>
<evidence type="ECO:0000313" key="4">
    <source>
        <dbReference type="Proteomes" id="UP000038055"/>
    </source>
</evidence>
<dbReference type="EMBL" id="CDOG01000001">
    <property type="protein sequence ID" value="CEN33771.1"/>
    <property type="molecule type" value="Genomic_DNA"/>
</dbReference>
<evidence type="ECO:0000313" key="3">
    <source>
        <dbReference type="EMBL" id="CEN33771.1"/>
    </source>
</evidence>
<feature type="chain" id="PRO_5007391680" description="Beta-lactamase-inhibitor-like PepSY-like domain-containing protein" evidence="1">
    <location>
        <begin position="20"/>
        <end position="102"/>
    </location>
</feature>
<feature type="signal peptide" evidence="1">
    <location>
        <begin position="1"/>
        <end position="19"/>
    </location>
</feature>
<dbReference type="AlphaFoldDB" id="A0A0B7H4I4"/>
<sequence>MKKTLFLSVLALGSMTAFAQEKNVEIEKLAVAAVQEEEYTEIVKDKLPAAVVEAFEKTYEGASIKKAYVNAKEEYKIEAVDSNSQDFVAYFDKDGNLLKKDN</sequence>
<evidence type="ECO:0000313" key="2">
    <source>
        <dbReference type="EMBL" id="CEN32538.1"/>
    </source>
</evidence>
<keyword evidence="1" id="KW-0732">Signal</keyword>
<protein>
    <recommendedName>
        <fullName evidence="6">Beta-lactamase-inhibitor-like PepSY-like domain-containing protein</fullName>
    </recommendedName>
</protein>
<gene>
    <name evidence="2" type="ORF">CCYN2B_110057</name>
    <name evidence="3" type="ORF">CCYN74_10135</name>
</gene>
<reference evidence="4 5" key="1">
    <citation type="submission" date="2015-01" db="EMBL/GenBank/DDBJ databases">
        <authorList>
            <person name="MANFREDI Pablo"/>
        </authorList>
    </citation>
    <scope>NUCLEOTIDE SEQUENCE [LARGE SCALE GENOMIC DNA]</scope>
    <source>
        <strain evidence="3 5">Ccy74</strain>
        <strain evidence="2 4">Ccyn2B</strain>
    </source>
</reference>
<evidence type="ECO:0008006" key="6">
    <source>
        <dbReference type="Google" id="ProtNLM"/>
    </source>
</evidence>
<dbReference type="Gene3D" id="3.10.450.360">
    <property type="match status" value="1"/>
</dbReference>
<dbReference type="Proteomes" id="UP000038083">
    <property type="component" value="Unassembled WGS sequence"/>
</dbReference>
<proteinExistence type="predicted"/>
<dbReference type="EMBL" id="CDOD01000003">
    <property type="protein sequence ID" value="CEN32538.1"/>
    <property type="molecule type" value="Genomic_DNA"/>
</dbReference>
<evidence type="ECO:0000313" key="5">
    <source>
        <dbReference type="Proteomes" id="UP000038083"/>
    </source>
</evidence>
<evidence type="ECO:0000256" key="1">
    <source>
        <dbReference type="SAM" id="SignalP"/>
    </source>
</evidence>
<keyword evidence="4" id="KW-1185">Reference proteome</keyword>
<dbReference type="RefSeq" id="WP_026193849.1">
    <property type="nucleotide sequence ID" value="NZ_CDOD01000003.1"/>
</dbReference>
<dbReference type="STRING" id="28189.CCYN74_10135"/>
<accession>A0A0B7H4I4</accession>
<organism evidence="2 4">
    <name type="scientific">Capnocytophaga cynodegmi</name>
    <dbReference type="NCBI Taxonomy" id="28189"/>
    <lineage>
        <taxon>Bacteria</taxon>
        <taxon>Pseudomonadati</taxon>
        <taxon>Bacteroidota</taxon>
        <taxon>Flavobacteriia</taxon>
        <taxon>Flavobacteriales</taxon>
        <taxon>Flavobacteriaceae</taxon>
        <taxon>Capnocytophaga</taxon>
    </lineage>
</organism>